<keyword evidence="4" id="KW-1185">Reference proteome</keyword>
<feature type="transmembrane region" description="Helical" evidence="1">
    <location>
        <begin position="7"/>
        <end position="27"/>
    </location>
</feature>
<feature type="transmembrane region" description="Helical" evidence="1">
    <location>
        <begin position="87"/>
        <end position="105"/>
    </location>
</feature>
<sequence>MSSSGFFLLCMLHSLVALSCGALMMFYSNDLLVFSHGRERASKLLGSTPHDQLIIQTSDSFSGLLLFAIGFLLFMVAFVRDRDFHSFFAKGCVLLHVSMAVWRIYFERKVEGLGRDWLRLVVGDLALGLSWIFFLVYSWREKYD</sequence>
<accession>A0A484L977</accession>
<dbReference type="PANTHER" id="PTHR34274:SF5">
    <property type="entry name" value="TRANSMEMBRANE PROTEIN"/>
    <property type="match status" value="1"/>
</dbReference>
<evidence type="ECO:0000313" key="3">
    <source>
        <dbReference type="EMBL" id="VFQ72985.1"/>
    </source>
</evidence>
<gene>
    <name evidence="3" type="ORF">CCAM_LOCUS14761</name>
</gene>
<keyword evidence="1" id="KW-0812">Transmembrane</keyword>
<evidence type="ECO:0000256" key="1">
    <source>
        <dbReference type="SAM" id="Phobius"/>
    </source>
</evidence>
<dbReference type="EMBL" id="OOIL02001128">
    <property type="protein sequence ID" value="VFQ72985.1"/>
    <property type="molecule type" value="Genomic_DNA"/>
</dbReference>
<keyword evidence="1" id="KW-0472">Membrane</keyword>
<dbReference type="OrthoDB" id="1876802at2759"/>
<keyword evidence="1" id="KW-1133">Transmembrane helix</keyword>
<evidence type="ECO:0000259" key="2">
    <source>
        <dbReference type="Pfam" id="PF25266"/>
    </source>
</evidence>
<feature type="transmembrane region" description="Helical" evidence="1">
    <location>
        <begin position="61"/>
        <end position="80"/>
    </location>
</feature>
<feature type="domain" description="DUF7865" evidence="2">
    <location>
        <begin position="1"/>
        <end position="132"/>
    </location>
</feature>
<proteinExistence type="predicted"/>
<dbReference type="Pfam" id="PF25266">
    <property type="entry name" value="DUF7865"/>
    <property type="match status" value="1"/>
</dbReference>
<protein>
    <recommendedName>
        <fullName evidence="2">DUF7865 domain-containing protein</fullName>
    </recommendedName>
</protein>
<organism evidence="3 4">
    <name type="scientific">Cuscuta campestris</name>
    <dbReference type="NCBI Taxonomy" id="132261"/>
    <lineage>
        <taxon>Eukaryota</taxon>
        <taxon>Viridiplantae</taxon>
        <taxon>Streptophyta</taxon>
        <taxon>Embryophyta</taxon>
        <taxon>Tracheophyta</taxon>
        <taxon>Spermatophyta</taxon>
        <taxon>Magnoliopsida</taxon>
        <taxon>eudicotyledons</taxon>
        <taxon>Gunneridae</taxon>
        <taxon>Pentapetalae</taxon>
        <taxon>asterids</taxon>
        <taxon>lamiids</taxon>
        <taxon>Solanales</taxon>
        <taxon>Convolvulaceae</taxon>
        <taxon>Cuscuteae</taxon>
        <taxon>Cuscuta</taxon>
        <taxon>Cuscuta subgen. Grammica</taxon>
        <taxon>Cuscuta sect. Cleistogrammica</taxon>
    </lineage>
</organism>
<name>A0A484L977_9ASTE</name>
<dbReference type="AlphaFoldDB" id="A0A484L977"/>
<evidence type="ECO:0000313" key="4">
    <source>
        <dbReference type="Proteomes" id="UP000595140"/>
    </source>
</evidence>
<reference evidence="3 4" key="1">
    <citation type="submission" date="2018-04" db="EMBL/GenBank/DDBJ databases">
        <authorList>
            <person name="Vogel A."/>
        </authorList>
    </citation>
    <scope>NUCLEOTIDE SEQUENCE [LARGE SCALE GENOMIC DNA]</scope>
</reference>
<dbReference type="InterPro" id="IPR057187">
    <property type="entry name" value="DUF7865"/>
</dbReference>
<feature type="transmembrane region" description="Helical" evidence="1">
    <location>
        <begin position="117"/>
        <end position="139"/>
    </location>
</feature>
<dbReference type="PANTHER" id="PTHR34274">
    <property type="entry name" value="TRANSMEMBRANE PROTEIN"/>
    <property type="match status" value="1"/>
</dbReference>
<dbReference type="Proteomes" id="UP000595140">
    <property type="component" value="Unassembled WGS sequence"/>
</dbReference>